<name>A0A2M6X004_9BACT</name>
<proteinExistence type="inferred from homology"/>
<dbReference type="GO" id="GO:0019563">
    <property type="term" value="P:glycerol catabolic process"/>
    <property type="evidence" value="ECO:0007669"/>
    <property type="project" value="TreeGrafter"/>
</dbReference>
<dbReference type="GO" id="GO:0046166">
    <property type="term" value="P:glyceraldehyde-3-phosphate biosynthetic process"/>
    <property type="evidence" value="ECO:0007669"/>
    <property type="project" value="TreeGrafter"/>
</dbReference>
<dbReference type="GO" id="GO:0005829">
    <property type="term" value="C:cytosol"/>
    <property type="evidence" value="ECO:0007669"/>
    <property type="project" value="TreeGrafter"/>
</dbReference>
<dbReference type="UniPathway" id="UPA00109">
    <property type="reaction ID" value="UER00189"/>
</dbReference>
<accession>A0A2M6X004</accession>
<reference evidence="5" key="1">
    <citation type="submission" date="2017-09" db="EMBL/GenBank/DDBJ databases">
        <title>Depth-based differentiation of microbial function through sediment-hosted aquifers and enrichment of novel symbionts in the deep terrestrial subsurface.</title>
        <authorList>
            <person name="Probst A.J."/>
            <person name="Ladd B."/>
            <person name="Jarett J.K."/>
            <person name="Geller-Mcgrath D.E."/>
            <person name="Sieber C.M.K."/>
            <person name="Emerson J.B."/>
            <person name="Anantharaman K."/>
            <person name="Thomas B.C."/>
            <person name="Malmstrom R."/>
            <person name="Stieglmeier M."/>
            <person name="Klingl A."/>
            <person name="Woyke T."/>
            <person name="Ryan C.M."/>
            <person name="Banfield J.F."/>
        </authorList>
    </citation>
    <scope>NUCLEOTIDE SEQUENCE [LARGE SCALE GENOMIC DNA]</scope>
</reference>
<evidence type="ECO:0000256" key="3">
    <source>
        <dbReference type="RuleBase" id="RU363013"/>
    </source>
</evidence>
<dbReference type="CDD" id="cd00311">
    <property type="entry name" value="TIM"/>
    <property type="match status" value="1"/>
</dbReference>
<comment type="caution">
    <text evidence="4">The sequence shown here is derived from an EMBL/GenBank/DDBJ whole genome shotgun (WGS) entry which is preliminary data.</text>
</comment>
<evidence type="ECO:0000313" key="5">
    <source>
        <dbReference type="Proteomes" id="UP000230731"/>
    </source>
</evidence>
<protein>
    <recommendedName>
        <fullName evidence="3">Triosephosphate isomerase</fullName>
        <ecNumber evidence="3">5.3.1.1</ecNumber>
    </recommendedName>
</protein>
<evidence type="ECO:0000313" key="4">
    <source>
        <dbReference type="EMBL" id="PIT98335.1"/>
    </source>
</evidence>
<dbReference type="GO" id="GO:0006094">
    <property type="term" value="P:gluconeogenesis"/>
    <property type="evidence" value="ECO:0007669"/>
    <property type="project" value="UniProtKB-UniPathway"/>
</dbReference>
<comment type="subcellular location">
    <subcellularLocation>
        <location evidence="3">Cytoplasm</location>
    </subcellularLocation>
</comment>
<comment type="pathway">
    <text evidence="3">Carbohydrate degradation; glycolysis; D-glyceraldehyde 3-phosphate from glycerone phosphate: step 1/1.</text>
</comment>
<keyword evidence="3" id="KW-0312">Gluconeogenesis</keyword>
<dbReference type="InterPro" id="IPR013785">
    <property type="entry name" value="Aldolase_TIM"/>
</dbReference>
<feature type="non-terminal residue" evidence="4">
    <location>
        <position position="1"/>
    </location>
</feature>
<dbReference type="PANTHER" id="PTHR21139:SF42">
    <property type="entry name" value="TRIOSEPHOSPHATE ISOMERASE"/>
    <property type="match status" value="1"/>
</dbReference>
<keyword evidence="3" id="KW-0324">Glycolysis</keyword>
<comment type="catalytic activity">
    <reaction evidence="3">
        <text>D-glyceraldehyde 3-phosphate = dihydroxyacetone phosphate</text>
        <dbReference type="Rhea" id="RHEA:18585"/>
        <dbReference type="ChEBI" id="CHEBI:57642"/>
        <dbReference type="ChEBI" id="CHEBI:59776"/>
        <dbReference type="EC" id="5.3.1.1"/>
    </reaction>
</comment>
<dbReference type="EC" id="5.3.1.1" evidence="3"/>
<dbReference type="GO" id="GO:0006096">
    <property type="term" value="P:glycolytic process"/>
    <property type="evidence" value="ECO:0007669"/>
    <property type="project" value="UniProtKB-UniPathway"/>
</dbReference>
<dbReference type="AlphaFoldDB" id="A0A2M6X004"/>
<keyword evidence="3" id="KW-0963">Cytoplasm</keyword>
<dbReference type="PROSITE" id="PS51440">
    <property type="entry name" value="TIM_2"/>
    <property type="match status" value="1"/>
</dbReference>
<dbReference type="Proteomes" id="UP000230731">
    <property type="component" value="Unassembled WGS sequence"/>
</dbReference>
<gene>
    <name evidence="4" type="primary">tpiA</name>
    <name evidence="4" type="ORF">COT71_01255</name>
</gene>
<comment type="pathway">
    <text evidence="3">Carbohydrate biosynthesis; gluconeogenesis.</text>
</comment>
<comment type="subunit">
    <text evidence="3">Homodimer.</text>
</comment>
<organism evidence="4 5">
    <name type="scientific">Candidatus Andersenbacteria bacterium CG10_big_fil_rev_8_21_14_0_10_54_11</name>
    <dbReference type="NCBI Taxonomy" id="1974485"/>
    <lineage>
        <taxon>Bacteria</taxon>
        <taxon>Candidatus Anderseniibacteriota</taxon>
    </lineage>
</organism>
<dbReference type="EMBL" id="PEZP01000015">
    <property type="protein sequence ID" value="PIT98335.1"/>
    <property type="molecule type" value="Genomic_DNA"/>
</dbReference>
<keyword evidence="2 3" id="KW-0413">Isomerase</keyword>
<evidence type="ECO:0000256" key="1">
    <source>
        <dbReference type="ARBA" id="ARBA00007422"/>
    </source>
</evidence>
<dbReference type="SUPFAM" id="SSF51351">
    <property type="entry name" value="Triosephosphate isomerase (TIM)"/>
    <property type="match status" value="1"/>
</dbReference>
<evidence type="ECO:0000256" key="2">
    <source>
        <dbReference type="ARBA" id="ARBA00023235"/>
    </source>
</evidence>
<dbReference type="PANTHER" id="PTHR21139">
    <property type="entry name" value="TRIOSEPHOSPHATE ISOMERASE"/>
    <property type="match status" value="1"/>
</dbReference>
<dbReference type="InterPro" id="IPR000652">
    <property type="entry name" value="Triosephosphate_isomerase"/>
</dbReference>
<sequence length="242" mass="26095">WKMHPFTFRDAKKLFDATRQAAERAVNVTVIVAPPALYLRELAASYRGRRVAFAAQHAHYEPDGPHTGEISMRAYRDARASNVLIGHAERRAMGESNADTRKKVSAALAVGLTPVLCVGEQSRGGGGEHFTFVAAQLSEALLDVSDAKVSKVCIAYEPVWAIGAEKPMEPRQMQEMAIFIRKKLVERHGQGAMHAKVLYGGSVDETNAAAMLAQGDVGGLLAGRVSTDAARVGQLIETLSTL</sequence>
<dbReference type="Pfam" id="PF00121">
    <property type="entry name" value="TIM"/>
    <property type="match status" value="1"/>
</dbReference>
<comment type="similarity">
    <text evidence="1 3">Belongs to the triosephosphate isomerase family.</text>
</comment>
<dbReference type="InterPro" id="IPR035990">
    <property type="entry name" value="TIM_sf"/>
</dbReference>
<dbReference type="GO" id="GO:0004807">
    <property type="term" value="F:triose-phosphate isomerase activity"/>
    <property type="evidence" value="ECO:0007669"/>
    <property type="project" value="UniProtKB-EC"/>
</dbReference>
<dbReference type="UniPathway" id="UPA00138"/>
<dbReference type="Gene3D" id="3.20.20.70">
    <property type="entry name" value="Aldolase class I"/>
    <property type="match status" value="1"/>
</dbReference>